<reference evidence="12 13" key="1">
    <citation type="submission" date="2019-09" db="EMBL/GenBank/DDBJ databases">
        <title>Genome sequencing of strain KACC 19306.</title>
        <authorList>
            <person name="Heo J."/>
            <person name="Kim S.-J."/>
            <person name="Kim J.-S."/>
            <person name="Hong S.-B."/>
            <person name="Kwon S.-W."/>
        </authorList>
    </citation>
    <scope>NUCLEOTIDE SEQUENCE [LARGE SCALE GENOMIC DNA]</scope>
    <source>
        <strain evidence="12 13">KACC 19306</strain>
    </source>
</reference>
<keyword evidence="7" id="KW-0067">ATP-binding</keyword>
<keyword evidence="4" id="KW-0808">Transferase</keyword>
<dbReference type="Gene3D" id="1.20.5.1930">
    <property type="match status" value="1"/>
</dbReference>
<evidence type="ECO:0000259" key="11">
    <source>
        <dbReference type="Pfam" id="PF07730"/>
    </source>
</evidence>
<keyword evidence="6 12" id="KW-0418">Kinase</keyword>
<keyword evidence="3" id="KW-0597">Phosphoprotein</keyword>
<dbReference type="InterPro" id="IPR003594">
    <property type="entry name" value="HATPase_dom"/>
</dbReference>
<evidence type="ECO:0000256" key="2">
    <source>
        <dbReference type="ARBA" id="ARBA00012438"/>
    </source>
</evidence>
<feature type="domain" description="Histidine kinase/HSP90-like ATPase" evidence="10">
    <location>
        <begin position="336"/>
        <end position="433"/>
    </location>
</feature>
<comment type="catalytic activity">
    <reaction evidence="1">
        <text>ATP + protein L-histidine = ADP + protein N-phospho-L-histidine.</text>
        <dbReference type="EC" id="2.7.13.3"/>
    </reaction>
</comment>
<evidence type="ECO:0000256" key="7">
    <source>
        <dbReference type="ARBA" id="ARBA00022840"/>
    </source>
</evidence>
<evidence type="ECO:0000313" key="13">
    <source>
        <dbReference type="Proteomes" id="UP000324678"/>
    </source>
</evidence>
<dbReference type="CDD" id="cd16917">
    <property type="entry name" value="HATPase_UhpB-NarQ-NarX-like"/>
    <property type="match status" value="1"/>
</dbReference>
<dbReference type="AlphaFoldDB" id="A0A5C1YE29"/>
<accession>A0A5C1YE29</accession>
<keyword evidence="8" id="KW-0902">Two-component regulatory system</keyword>
<evidence type="ECO:0000313" key="12">
    <source>
        <dbReference type="EMBL" id="QEO13918.1"/>
    </source>
</evidence>
<proteinExistence type="predicted"/>
<evidence type="ECO:0000256" key="5">
    <source>
        <dbReference type="ARBA" id="ARBA00022741"/>
    </source>
</evidence>
<dbReference type="Pfam" id="PF07730">
    <property type="entry name" value="HisKA_3"/>
    <property type="match status" value="1"/>
</dbReference>
<feature type="domain" description="Signal transduction histidine kinase subgroup 3 dimerisation and phosphoacceptor" evidence="11">
    <location>
        <begin position="226"/>
        <end position="291"/>
    </location>
</feature>
<gene>
    <name evidence="12" type="ORF">FLP10_05375</name>
</gene>
<evidence type="ECO:0000259" key="10">
    <source>
        <dbReference type="Pfam" id="PF02518"/>
    </source>
</evidence>
<dbReference type="GO" id="GO:0005524">
    <property type="term" value="F:ATP binding"/>
    <property type="evidence" value="ECO:0007669"/>
    <property type="project" value="UniProtKB-KW"/>
</dbReference>
<evidence type="ECO:0000256" key="4">
    <source>
        <dbReference type="ARBA" id="ARBA00022679"/>
    </source>
</evidence>
<dbReference type="GO" id="GO:0000155">
    <property type="term" value="F:phosphorelay sensor kinase activity"/>
    <property type="evidence" value="ECO:0007669"/>
    <property type="project" value="InterPro"/>
</dbReference>
<dbReference type="Gene3D" id="3.30.565.10">
    <property type="entry name" value="Histidine kinase-like ATPase, C-terminal domain"/>
    <property type="match status" value="1"/>
</dbReference>
<dbReference type="Pfam" id="PF02518">
    <property type="entry name" value="HATPase_c"/>
    <property type="match status" value="1"/>
</dbReference>
<dbReference type="OrthoDB" id="227596at2"/>
<keyword evidence="9" id="KW-0472">Membrane</keyword>
<evidence type="ECO:0000256" key="3">
    <source>
        <dbReference type="ARBA" id="ARBA00022553"/>
    </source>
</evidence>
<evidence type="ECO:0000256" key="8">
    <source>
        <dbReference type="ARBA" id="ARBA00023012"/>
    </source>
</evidence>
<dbReference type="EMBL" id="CP043505">
    <property type="protein sequence ID" value="QEO13918.1"/>
    <property type="molecule type" value="Genomic_DNA"/>
</dbReference>
<keyword evidence="9" id="KW-0812">Transmembrane</keyword>
<evidence type="ECO:0000256" key="1">
    <source>
        <dbReference type="ARBA" id="ARBA00000085"/>
    </source>
</evidence>
<dbReference type="PANTHER" id="PTHR24421">
    <property type="entry name" value="NITRATE/NITRITE SENSOR PROTEIN NARX-RELATED"/>
    <property type="match status" value="1"/>
</dbReference>
<dbReference type="InterPro" id="IPR011712">
    <property type="entry name" value="Sig_transdc_His_kin_sub3_dim/P"/>
</dbReference>
<evidence type="ECO:0000256" key="9">
    <source>
        <dbReference type="SAM" id="Phobius"/>
    </source>
</evidence>
<organism evidence="12 13">
    <name type="scientific">Agromyces intestinalis</name>
    <dbReference type="NCBI Taxonomy" id="2592652"/>
    <lineage>
        <taxon>Bacteria</taxon>
        <taxon>Bacillati</taxon>
        <taxon>Actinomycetota</taxon>
        <taxon>Actinomycetes</taxon>
        <taxon>Micrococcales</taxon>
        <taxon>Microbacteriaceae</taxon>
        <taxon>Agromyces</taxon>
    </lineage>
</organism>
<dbReference type="SUPFAM" id="SSF55874">
    <property type="entry name" value="ATPase domain of HSP90 chaperone/DNA topoisomerase II/histidine kinase"/>
    <property type="match status" value="1"/>
</dbReference>
<keyword evidence="9" id="KW-1133">Transmembrane helix</keyword>
<dbReference type="InterPro" id="IPR050482">
    <property type="entry name" value="Sensor_HK_TwoCompSys"/>
</dbReference>
<dbReference type="GO" id="GO:0016020">
    <property type="term" value="C:membrane"/>
    <property type="evidence" value="ECO:0007669"/>
    <property type="project" value="InterPro"/>
</dbReference>
<feature type="transmembrane region" description="Helical" evidence="9">
    <location>
        <begin position="37"/>
        <end position="62"/>
    </location>
</feature>
<dbReference type="GO" id="GO:0046983">
    <property type="term" value="F:protein dimerization activity"/>
    <property type="evidence" value="ECO:0007669"/>
    <property type="project" value="InterPro"/>
</dbReference>
<dbReference type="RefSeq" id="WP_149159941.1">
    <property type="nucleotide sequence ID" value="NZ_CP043505.1"/>
</dbReference>
<protein>
    <recommendedName>
        <fullName evidence="2">histidine kinase</fullName>
        <ecNumber evidence="2">2.7.13.3</ecNumber>
    </recommendedName>
</protein>
<sequence length="440" mass="46518">MRAFRRPPTEASAAGPFTEFDARRLDPIRTYLVRHPAVMDVVVATLFLIPSSVNAVLIALGHAEAPEWSGWVLFGIALAAFALLLRRRREPVLIAGAITVLGVVAIATTGDSGGLELAAAFTIYAVASSRRPSVAWVTLGLQALTLISAAALFLDETPGGSSRPVELDASTSPAPFSTVLVLGQLIALGIGTGVRSRREHIANLIDRANALARDRERQSQLAAAAERARIAREMHDVVAHSLTVMVALAEGVRAAANDPPLAEVALDALTETGRSALDDMRRVLGVLRDPDAEVPFAPERAVGLDDLIARFRAAGLPVRLVLRGDVPTGAVPARDAADRIVQEALTNALRYAPDTSAVMVEVSRRDERRHGGGDWLDVNVIDAGPPARVTRPAGVGTGRGIIGMRERAAVHGGSVTAGPEGSGWRVHATLRLDLDPKEIP</sequence>
<dbReference type="InterPro" id="IPR036890">
    <property type="entry name" value="HATPase_C_sf"/>
</dbReference>
<keyword evidence="13" id="KW-1185">Reference proteome</keyword>
<dbReference type="KEGG" id="ail:FLP10_05375"/>
<keyword evidence="5" id="KW-0547">Nucleotide-binding</keyword>
<dbReference type="EC" id="2.7.13.3" evidence="2"/>
<evidence type="ECO:0000256" key="6">
    <source>
        <dbReference type="ARBA" id="ARBA00022777"/>
    </source>
</evidence>
<name>A0A5C1YE29_9MICO</name>
<feature type="transmembrane region" description="Helical" evidence="9">
    <location>
        <begin position="68"/>
        <end position="85"/>
    </location>
</feature>
<dbReference type="PANTHER" id="PTHR24421:SF10">
    <property type="entry name" value="NITRATE_NITRITE SENSOR PROTEIN NARQ"/>
    <property type="match status" value="1"/>
</dbReference>
<dbReference type="Proteomes" id="UP000324678">
    <property type="component" value="Chromosome"/>
</dbReference>